<comment type="caution">
    <text evidence="1">The sequence shown here is derived from an EMBL/GenBank/DDBJ whole genome shotgun (WGS) entry which is preliminary data.</text>
</comment>
<keyword evidence="2" id="KW-1185">Reference proteome</keyword>
<dbReference type="AlphaFoldDB" id="A0A9W8QD07"/>
<evidence type="ECO:0000313" key="1">
    <source>
        <dbReference type="EMBL" id="KAJ4153467.1"/>
    </source>
</evidence>
<reference evidence="1" key="1">
    <citation type="journal article" date="2023" name="Access Microbiol">
        <title>De-novo genome assembly for Akanthomyces muscarius, a biocontrol agent of insect agricultural pests.</title>
        <authorList>
            <person name="Erdos Z."/>
            <person name="Studholme D.J."/>
            <person name="Raymond B."/>
            <person name="Sharma M."/>
        </authorList>
    </citation>
    <scope>NUCLEOTIDE SEQUENCE</scope>
    <source>
        <strain evidence="1">Ve6</strain>
    </source>
</reference>
<dbReference type="GeneID" id="80897111"/>
<protein>
    <submittedName>
        <fullName evidence="1">Uncharacterized protein</fullName>
    </submittedName>
</protein>
<gene>
    <name evidence="1" type="ORF">LMH87_009952</name>
</gene>
<evidence type="ECO:0000313" key="2">
    <source>
        <dbReference type="Proteomes" id="UP001144673"/>
    </source>
</evidence>
<dbReference type="RefSeq" id="XP_056054125.1">
    <property type="nucleotide sequence ID" value="XM_056197035.1"/>
</dbReference>
<organism evidence="1 2">
    <name type="scientific">Akanthomyces muscarius</name>
    <name type="common">Entomopathogenic fungus</name>
    <name type="synonym">Lecanicillium muscarium</name>
    <dbReference type="NCBI Taxonomy" id="2231603"/>
    <lineage>
        <taxon>Eukaryota</taxon>
        <taxon>Fungi</taxon>
        <taxon>Dikarya</taxon>
        <taxon>Ascomycota</taxon>
        <taxon>Pezizomycotina</taxon>
        <taxon>Sordariomycetes</taxon>
        <taxon>Hypocreomycetidae</taxon>
        <taxon>Hypocreales</taxon>
        <taxon>Cordycipitaceae</taxon>
        <taxon>Akanthomyces</taxon>
    </lineage>
</organism>
<sequence>MAIQLPKSAADTFSRGEHYNLDNSAILAYGLQGVASKQVQEICDRATESYAKQVLNWPNGRLAKPDIFTPASKSSPENVAQCAERFVQHLNGLYPLEKGRELRTYPHAFVVICKGKLPDTVLVVIAYQEDETWCLKQRSVPIDVELGLSLDSLRFGDITEEDILNKFKNDETEEVHERDQQPQT</sequence>
<dbReference type="Proteomes" id="UP001144673">
    <property type="component" value="Chromosome 5"/>
</dbReference>
<dbReference type="EMBL" id="JAJHUN010000008">
    <property type="protein sequence ID" value="KAJ4153467.1"/>
    <property type="molecule type" value="Genomic_DNA"/>
</dbReference>
<name>A0A9W8QD07_AKAMU</name>
<dbReference type="KEGG" id="amus:LMH87_009952"/>
<accession>A0A9W8QD07</accession>
<proteinExistence type="predicted"/>